<reference evidence="1" key="1">
    <citation type="submission" date="2023-10" db="EMBL/GenBank/DDBJ databases">
        <authorList>
            <person name="Chen Y."/>
            <person name="Shah S."/>
            <person name="Dougan E. K."/>
            <person name="Thang M."/>
            <person name="Chan C."/>
        </authorList>
    </citation>
    <scope>NUCLEOTIDE SEQUENCE [LARGE SCALE GENOMIC DNA]</scope>
</reference>
<evidence type="ECO:0000313" key="1">
    <source>
        <dbReference type="EMBL" id="CAK0892092.1"/>
    </source>
</evidence>
<comment type="caution">
    <text evidence="1">The sequence shown here is derived from an EMBL/GenBank/DDBJ whole genome shotgun (WGS) entry which is preliminary data.</text>
</comment>
<feature type="non-terminal residue" evidence="1">
    <location>
        <position position="54"/>
    </location>
</feature>
<keyword evidence="2" id="KW-1185">Reference proteome</keyword>
<feature type="non-terminal residue" evidence="1">
    <location>
        <position position="1"/>
    </location>
</feature>
<dbReference type="EMBL" id="CAUYUJ010019561">
    <property type="protein sequence ID" value="CAK0892092.1"/>
    <property type="molecule type" value="Genomic_DNA"/>
</dbReference>
<accession>A0ABN9WYR4</accession>
<sequence>VQHVRSVRRVAAEHHCCLLRPWKRARVPEQAGDSRGRGDVLRLLCRLPAAEEQR</sequence>
<evidence type="ECO:0000313" key="2">
    <source>
        <dbReference type="Proteomes" id="UP001189429"/>
    </source>
</evidence>
<protein>
    <submittedName>
        <fullName evidence="1">Uncharacterized protein</fullName>
    </submittedName>
</protein>
<name>A0ABN9WYR4_9DINO</name>
<proteinExistence type="predicted"/>
<organism evidence="1 2">
    <name type="scientific">Prorocentrum cordatum</name>
    <dbReference type="NCBI Taxonomy" id="2364126"/>
    <lineage>
        <taxon>Eukaryota</taxon>
        <taxon>Sar</taxon>
        <taxon>Alveolata</taxon>
        <taxon>Dinophyceae</taxon>
        <taxon>Prorocentrales</taxon>
        <taxon>Prorocentraceae</taxon>
        <taxon>Prorocentrum</taxon>
    </lineage>
</organism>
<dbReference type="Proteomes" id="UP001189429">
    <property type="component" value="Unassembled WGS sequence"/>
</dbReference>
<gene>
    <name evidence="1" type="ORF">PCOR1329_LOCUS71830</name>
</gene>